<organism evidence="2 3">
    <name type="scientific">Suillus luteus UH-Slu-Lm8-n1</name>
    <dbReference type="NCBI Taxonomy" id="930992"/>
    <lineage>
        <taxon>Eukaryota</taxon>
        <taxon>Fungi</taxon>
        <taxon>Dikarya</taxon>
        <taxon>Basidiomycota</taxon>
        <taxon>Agaricomycotina</taxon>
        <taxon>Agaricomycetes</taxon>
        <taxon>Agaricomycetidae</taxon>
        <taxon>Boletales</taxon>
        <taxon>Suillineae</taxon>
        <taxon>Suillaceae</taxon>
        <taxon>Suillus</taxon>
    </lineage>
</organism>
<keyword evidence="1" id="KW-0812">Transmembrane</keyword>
<name>A0A0D0ADH3_9AGAM</name>
<reference evidence="3" key="2">
    <citation type="submission" date="2015-01" db="EMBL/GenBank/DDBJ databases">
        <title>Evolutionary Origins and Diversification of the Mycorrhizal Mutualists.</title>
        <authorList>
            <consortium name="DOE Joint Genome Institute"/>
            <consortium name="Mycorrhizal Genomics Consortium"/>
            <person name="Kohler A."/>
            <person name="Kuo A."/>
            <person name="Nagy L.G."/>
            <person name="Floudas D."/>
            <person name="Copeland A."/>
            <person name="Barry K.W."/>
            <person name="Cichocki N."/>
            <person name="Veneault-Fourrey C."/>
            <person name="LaButti K."/>
            <person name="Lindquist E.A."/>
            <person name="Lipzen A."/>
            <person name="Lundell T."/>
            <person name="Morin E."/>
            <person name="Murat C."/>
            <person name="Riley R."/>
            <person name="Ohm R."/>
            <person name="Sun H."/>
            <person name="Tunlid A."/>
            <person name="Henrissat B."/>
            <person name="Grigoriev I.V."/>
            <person name="Hibbett D.S."/>
            <person name="Martin F."/>
        </authorList>
    </citation>
    <scope>NUCLEOTIDE SEQUENCE [LARGE SCALE GENOMIC DNA]</scope>
    <source>
        <strain evidence="3">UH-Slu-Lm8-n1</strain>
    </source>
</reference>
<dbReference type="EMBL" id="KN836304">
    <property type="protein sequence ID" value="KIK32287.1"/>
    <property type="molecule type" value="Genomic_DNA"/>
</dbReference>
<gene>
    <name evidence="2" type="ORF">CY34DRAFT_814351</name>
</gene>
<accession>A0A0D0ADH3</accession>
<keyword evidence="1" id="KW-0472">Membrane</keyword>
<keyword evidence="3" id="KW-1185">Reference proteome</keyword>
<proteinExistence type="predicted"/>
<feature type="transmembrane region" description="Helical" evidence="1">
    <location>
        <begin position="45"/>
        <end position="72"/>
    </location>
</feature>
<reference evidence="2 3" key="1">
    <citation type="submission" date="2014-04" db="EMBL/GenBank/DDBJ databases">
        <authorList>
            <consortium name="DOE Joint Genome Institute"/>
            <person name="Kuo A."/>
            <person name="Ruytinx J."/>
            <person name="Rineau F."/>
            <person name="Colpaert J."/>
            <person name="Kohler A."/>
            <person name="Nagy L.G."/>
            <person name="Floudas D."/>
            <person name="Copeland A."/>
            <person name="Barry K.W."/>
            <person name="Cichocki N."/>
            <person name="Veneault-Fourrey C."/>
            <person name="LaButti K."/>
            <person name="Lindquist E.A."/>
            <person name="Lipzen A."/>
            <person name="Lundell T."/>
            <person name="Morin E."/>
            <person name="Murat C."/>
            <person name="Sun H."/>
            <person name="Tunlid A."/>
            <person name="Henrissat B."/>
            <person name="Grigoriev I.V."/>
            <person name="Hibbett D.S."/>
            <person name="Martin F."/>
            <person name="Nordberg H.P."/>
            <person name="Cantor M.N."/>
            <person name="Hua S.X."/>
        </authorList>
    </citation>
    <scope>NUCLEOTIDE SEQUENCE [LARGE SCALE GENOMIC DNA]</scope>
    <source>
        <strain evidence="2 3">UH-Slu-Lm8-n1</strain>
    </source>
</reference>
<evidence type="ECO:0000256" key="1">
    <source>
        <dbReference type="SAM" id="Phobius"/>
    </source>
</evidence>
<dbReference type="AlphaFoldDB" id="A0A0D0ADH3"/>
<dbReference type="Proteomes" id="UP000054485">
    <property type="component" value="Unassembled WGS sequence"/>
</dbReference>
<evidence type="ECO:0000313" key="2">
    <source>
        <dbReference type="EMBL" id="KIK32287.1"/>
    </source>
</evidence>
<keyword evidence="1" id="KW-1133">Transmembrane helix</keyword>
<dbReference type="HOGENOM" id="CLU_2211705_0_0_1"/>
<protein>
    <submittedName>
        <fullName evidence="2">Uncharacterized protein</fullName>
    </submittedName>
</protein>
<evidence type="ECO:0000313" key="3">
    <source>
        <dbReference type="Proteomes" id="UP000054485"/>
    </source>
</evidence>
<dbReference type="InParanoid" id="A0A0D0ADH3"/>
<sequence>MAHFPLTVRECPKFNNWLYLILSAIALLLLRSADQFRACTAQARLVMSLIVVAISSVWISMSRRVSLVLVLLEGRVGSMRRFTQWRYIELIISIALAAHFLEQLCPS</sequence>
<feature type="transmembrane region" description="Helical" evidence="1">
    <location>
        <begin position="16"/>
        <end position="33"/>
    </location>
</feature>